<dbReference type="Gene3D" id="1.10.150.130">
    <property type="match status" value="1"/>
</dbReference>
<organism evidence="3">
    <name type="scientific">hydrothermal vent metagenome</name>
    <dbReference type="NCBI Taxonomy" id="652676"/>
    <lineage>
        <taxon>unclassified sequences</taxon>
        <taxon>metagenomes</taxon>
        <taxon>ecological metagenomes</taxon>
    </lineage>
</organism>
<gene>
    <name evidence="3" type="ORF">MNBD_NITROSPINAE03-625</name>
</gene>
<feature type="region of interest" description="Disordered" evidence="2">
    <location>
        <begin position="48"/>
        <end position="68"/>
    </location>
</feature>
<evidence type="ECO:0000313" key="3">
    <source>
        <dbReference type="EMBL" id="VAX18102.1"/>
    </source>
</evidence>
<proteinExistence type="predicted"/>
<keyword evidence="1" id="KW-0238">DNA-binding</keyword>
<protein>
    <recommendedName>
        <fullName evidence="4">Core-binding (CB) domain-containing protein</fullName>
    </recommendedName>
</protein>
<accession>A0A3B1BQ83</accession>
<dbReference type="AlphaFoldDB" id="A0A3B1BQ83"/>
<dbReference type="InterPro" id="IPR010998">
    <property type="entry name" value="Integrase_recombinase_N"/>
</dbReference>
<dbReference type="GO" id="GO:0003677">
    <property type="term" value="F:DNA binding"/>
    <property type="evidence" value="ECO:0007669"/>
    <property type="project" value="UniProtKB-KW"/>
</dbReference>
<evidence type="ECO:0000256" key="1">
    <source>
        <dbReference type="ARBA" id="ARBA00023125"/>
    </source>
</evidence>
<dbReference type="InterPro" id="IPR011010">
    <property type="entry name" value="DNA_brk_join_enz"/>
</dbReference>
<reference evidence="3" key="1">
    <citation type="submission" date="2018-06" db="EMBL/GenBank/DDBJ databases">
        <authorList>
            <person name="Zhirakovskaya E."/>
        </authorList>
    </citation>
    <scope>NUCLEOTIDE SEQUENCE</scope>
</reference>
<evidence type="ECO:0008006" key="4">
    <source>
        <dbReference type="Google" id="ProtNLM"/>
    </source>
</evidence>
<feature type="non-terminal residue" evidence="3">
    <location>
        <position position="177"/>
    </location>
</feature>
<dbReference type="SUPFAM" id="SSF56349">
    <property type="entry name" value="DNA breaking-rejoining enzymes"/>
    <property type="match status" value="1"/>
</dbReference>
<name>A0A3B1BQ83_9ZZZZ</name>
<evidence type="ECO:0000256" key="2">
    <source>
        <dbReference type="SAM" id="MobiDB-lite"/>
    </source>
</evidence>
<sequence length="177" mass="21104">MPALKRNKTKYPGVHYIETENKKRVYYIRYRKDEKLIEEKISVRTSAQANQIRTKRTTGDPSNKERRALKAESKKWTIERLLKEYFSSRPDNKYLYDDRLRYETHLTESFGSKLVDEIILAELDRFKSRLLKKLKPASVQHVLGLLRRIVNFGVKQNFCEGLSFKIEMPKFDNKKTE</sequence>
<dbReference type="EMBL" id="UOGB01000099">
    <property type="protein sequence ID" value="VAX18102.1"/>
    <property type="molecule type" value="Genomic_DNA"/>
</dbReference>